<protein>
    <submittedName>
        <fullName evidence="5">IclR family transcriptional regulator</fullName>
    </submittedName>
</protein>
<dbReference type="Proteomes" id="UP001477870">
    <property type="component" value="Unassembled WGS sequence"/>
</dbReference>
<sequence>MERAFSIINYLHKSKQAQRPIDIALGMNAPKSSIYELIGILTSLGVLERVDVEGRVFLGRKLHFWGKTYLESFDLARLAQPLLERITERTRETSQLCMLDGDKYTVVLMNLGSRQFRISADVGERTPIPWTASGRLLLGHMTEETIFSLIPEGDFILPDGSELAKQDFYASVQAAKDEGFFSFDSLADNYTHCFAAPVFDGDNKCVATICMIAPKADAKENYQAYRNELLASASELSDQLRGEVPPAI</sequence>
<dbReference type="PANTHER" id="PTHR30136">
    <property type="entry name" value="HELIX-TURN-HELIX TRANSCRIPTIONAL REGULATOR, ICLR FAMILY"/>
    <property type="match status" value="1"/>
</dbReference>
<gene>
    <name evidence="5" type="ORF">WNY59_09505</name>
</gene>
<dbReference type="SMART" id="SM00346">
    <property type="entry name" value="HTH_ICLR"/>
    <property type="match status" value="1"/>
</dbReference>
<evidence type="ECO:0000256" key="2">
    <source>
        <dbReference type="ARBA" id="ARBA00023125"/>
    </source>
</evidence>
<dbReference type="Gene3D" id="3.30.450.40">
    <property type="match status" value="1"/>
</dbReference>
<dbReference type="Pfam" id="PF09339">
    <property type="entry name" value="HTH_IclR"/>
    <property type="match status" value="1"/>
</dbReference>
<evidence type="ECO:0000256" key="1">
    <source>
        <dbReference type="ARBA" id="ARBA00023015"/>
    </source>
</evidence>
<dbReference type="InterPro" id="IPR029016">
    <property type="entry name" value="GAF-like_dom_sf"/>
</dbReference>
<reference evidence="5 6" key="1">
    <citation type="submission" date="2024-03" db="EMBL/GenBank/DDBJ databases">
        <title>Community enrichment and isolation of bacterial strains for fucoidan degradation.</title>
        <authorList>
            <person name="Sichert A."/>
        </authorList>
    </citation>
    <scope>NUCLEOTIDE SEQUENCE [LARGE SCALE GENOMIC DNA]</scope>
    <source>
        <strain evidence="5 6">AS62</strain>
    </source>
</reference>
<dbReference type="SUPFAM" id="SSF55781">
    <property type="entry name" value="GAF domain-like"/>
    <property type="match status" value="1"/>
</dbReference>
<dbReference type="InterPro" id="IPR014757">
    <property type="entry name" value="Tscrpt_reg_IclR_C"/>
</dbReference>
<name>A0ABU9T6R6_9HYPH</name>
<feature type="domain" description="IclR-ED" evidence="4">
    <location>
        <begin position="61"/>
        <end position="242"/>
    </location>
</feature>
<dbReference type="InterPro" id="IPR050707">
    <property type="entry name" value="HTH_MetabolicPath_Reg"/>
</dbReference>
<comment type="caution">
    <text evidence="5">The sequence shown here is derived from an EMBL/GenBank/DDBJ whole genome shotgun (WGS) entry which is preliminary data.</text>
</comment>
<keyword evidence="3" id="KW-0804">Transcription</keyword>
<dbReference type="EMBL" id="JBBMQO010000004">
    <property type="protein sequence ID" value="MEM5501826.1"/>
    <property type="molecule type" value="Genomic_DNA"/>
</dbReference>
<evidence type="ECO:0000259" key="4">
    <source>
        <dbReference type="PROSITE" id="PS51078"/>
    </source>
</evidence>
<dbReference type="SUPFAM" id="SSF46785">
    <property type="entry name" value="Winged helix' DNA-binding domain"/>
    <property type="match status" value="1"/>
</dbReference>
<dbReference type="Pfam" id="PF01614">
    <property type="entry name" value="IclR_C"/>
    <property type="match status" value="1"/>
</dbReference>
<dbReference type="InterPro" id="IPR005471">
    <property type="entry name" value="Tscrpt_reg_IclR_N"/>
</dbReference>
<evidence type="ECO:0000313" key="5">
    <source>
        <dbReference type="EMBL" id="MEM5501826.1"/>
    </source>
</evidence>
<dbReference type="RefSeq" id="WP_342848239.1">
    <property type="nucleotide sequence ID" value="NZ_JBBMQO010000004.1"/>
</dbReference>
<evidence type="ECO:0000313" key="6">
    <source>
        <dbReference type="Proteomes" id="UP001477870"/>
    </source>
</evidence>
<keyword evidence="1" id="KW-0805">Transcription regulation</keyword>
<dbReference type="Gene3D" id="1.10.10.10">
    <property type="entry name" value="Winged helix-like DNA-binding domain superfamily/Winged helix DNA-binding domain"/>
    <property type="match status" value="1"/>
</dbReference>
<keyword evidence="2" id="KW-0238">DNA-binding</keyword>
<dbReference type="PROSITE" id="PS51078">
    <property type="entry name" value="ICLR_ED"/>
    <property type="match status" value="1"/>
</dbReference>
<accession>A0ABU9T6R6</accession>
<dbReference type="InterPro" id="IPR036390">
    <property type="entry name" value="WH_DNA-bd_sf"/>
</dbReference>
<evidence type="ECO:0000256" key="3">
    <source>
        <dbReference type="ARBA" id="ARBA00023163"/>
    </source>
</evidence>
<organism evidence="5 6">
    <name type="scientific">Ahrensia kielensis</name>
    <dbReference type="NCBI Taxonomy" id="76980"/>
    <lineage>
        <taxon>Bacteria</taxon>
        <taxon>Pseudomonadati</taxon>
        <taxon>Pseudomonadota</taxon>
        <taxon>Alphaproteobacteria</taxon>
        <taxon>Hyphomicrobiales</taxon>
        <taxon>Ahrensiaceae</taxon>
        <taxon>Ahrensia</taxon>
    </lineage>
</organism>
<proteinExistence type="predicted"/>
<dbReference type="InterPro" id="IPR036388">
    <property type="entry name" value="WH-like_DNA-bd_sf"/>
</dbReference>
<dbReference type="PANTHER" id="PTHR30136:SF35">
    <property type="entry name" value="HTH-TYPE TRANSCRIPTIONAL REGULATOR RV1719"/>
    <property type="match status" value="1"/>
</dbReference>
<keyword evidence="6" id="KW-1185">Reference proteome</keyword>